<proteinExistence type="predicted"/>
<gene>
    <name evidence="2" type="ORF">RRG08_031376</name>
</gene>
<keyword evidence="3" id="KW-1185">Reference proteome</keyword>
<evidence type="ECO:0000313" key="2">
    <source>
        <dbReference type="EMBL" id="KAK3772352.1"/>
    </source>
</evidence>
<organism evidence="2 3">
    <name type="scientific">Elysia crispata</name>
    <name type="common">lettuce slug</name>
    <dbReference type="NCBI Taxonomy" id="231223"/>
    <lineage>
        <taxon>Eukaryota</taxon>
        <taxon>Metazoa</taxon>
        <taxon>Spiralia</taxon>
        <taxon>Lophotrochozoa</taxon>
        <taxon>Mollusca</taxon>
        <taxon>Gastropoda</taxon>
        <taxon>Heterobranchia</taxon>
        <taxon>Euthyneura</taxon>
        <taxon>Panpulmonata</taxon>
        <taxon>Sacoglossa</taxon>
        <taxon>Placobranchoidea</taxon>
        <taxon>Plakobranchidae</taxon>
        <taxon>Elysia</taxon>
    </lineage>
</organism>
<protein>
    <submittedName>
        <fullName evidence="2">Uncharacterized protein</fullName>
    </submittedName>
</protein>
<dbReference type="AlphaFoldDB" id="A0AAE1DJ34"/>
<dbReference type="Proteomes" id="UP001283361">
    <property type="component" value="Unassembled WGS sequence"/>
</dbReference>
<comment type="caution">
    <text evidence="2">The sequence shown here is derived from an EMBL/GenBank/DDBJ whole genome shotgun (WGS) entry which is preliminary data.</text>
</comment>
<feature type="compositionally biased region" description="Basic residues" evidence="1">
    <location>
        <begin position="61"/>
        <end position="70"/>
    </location>
</feature>
<evidence type="ECO:0000313" key="3">
    <source>
        <dbReference type="Proteomes" id="UP001283361"/>
    </source>
</evidence>
<accession>A0AAE1DJ34</accession>
<feature type="region of interest" description="Disordered" evidence="1">
    <location>
        <begin position="1"/>
        <end position="76"/>
    </location>
</feature>
<feature type="compositionally biased region" description="Basic and acidic residues" evidence="1">
    <location>
        <begin position="1"/>
        <end position="60"/>
    </location>
</feature>
<sequence>MQYRGRTEDLVERSKRMESSASETRKETEVGKEASRKAAKLNEEKEETPQKQRYQDDTKKSKALMSRKRRKEESKE</sequence>
<reference evidence="2" key="1">
    <citation type="journal article" date="2023" name="G3 (Bethesda)">
        <title>A reference genome for the long-term kleptoplast-retaining sea slug Elysia crispata morphotype clarki.</title>
        <authorList>
            <person name="Eastman K.E."/>
            <person name="Pendleton A.L."/>
            <person name="Shaikh M.A."/>
            <person name="Suttiyut T."/>
            <person name="Ogas R."/>
            <person name="Tomko P."/>
            <person name="Gavelis G."/>
            <person name="Widhalm J.R."/>
            <person name="Wisecaver J.H."/>
        </authorList>
    </citation>
    <scope>NUCLEOTIDE SEQUENCE</scope>
    <source>
        <strain evidence="2">ECLA1</strain>
    </source>
</reference>
<evidence type="ECO:0000256" key="1">
    <source>
        <dbReference type="SAM" id="MobiDB-lite"/>
    </source>
</evidence>
<dbReference type="EMBL" id="JAWDGP010003624">
    <property type="protein sequence ID" value="KAK3772352.1"/>
    <property type="molecule type" value="Genomic_DNA"/>
</dbReference>
<name>A0AAE1DJ34_9GAST</name>